<gene>
    <name evidence="1" type="ORF">PNEG_04266</name>
</gene>
<evidence type="ECO:0000313" key="2">
    <source>
        <dbReference type="Proteomes" id="UP000011958"/>
    </source>
</evidence>
<dbReference type="RefSeq" id="XP_019613398.1">
    <property type="nucleotide sequence ID" value="XM_019757789.1"/>
</dbReference>
<accession>A0A0W4ZX30</accession>
<keyword evidence="2" id="KW-1185">Reference proteome</keyword>
<comment type="caution">
    <text evidence="1">The sequence shown here is derived from an EMBL/GenBank/DDBJ whole genome shotgun (WGS) entry which is preliminary data.</text>
</comment>
<dbReference type="AlphaFoldDB" id="A0A0W4ZX30"/>
<reference evidence="2" key="1">
    <citation type="journal article" date="2016" name="Nat. Commun.">
        <title>Genome analysis of three Pneumocystis species reveals adaptation mechanisms to life exclusively in mammalian hosts.</title>
        <authorList>
            <person name="Ma L."/>
            <person name="Chen Z."/>
            <person name="Huang D.W."/>
            <person name="Kutty G."/>
            <person name="Ishihara M."/>
            <person name="Wang H."/>
            <person name="Abouelleil A."/>
            <person name="Bishop L."/>
            <person name="Davey E."/>
            <person name="Deng R."/>
            <person name="Deng X."/>
            <person name="Fan L."/>
            <person name="Fantoni G."/>
            <person name="Fitzgerald M."/>
            <person name="Gogineni E."/>
            <person name="Goldberg J.M."/>
            <person name="Handley G."/>
            <person name="Hu X."/>
            <person name="Huber C."/>
            <person name="Jiao X."/>
            <person name="Jones K."/>
            <person name="Levin J.Z."/>
            <person name="Liu Y."/>
            <person name="Macdonald P."/>
            <person name="Melnikov A."/>
            <person name="Raley C."/>
            <person name="Sassi M."/>
            <person name="Sherman B.T."/>
            <person name="Song X."/>
            <person name="Sykes S."/>
            <person name="Tran B."/>
            <person name="Walsh L."/>
            <person name="Xia Y."/>
            <person name="Yang J."/>
            <person name="Young S."/>
            <person name="Zeng Q."/>
            <person name="Zheng X."/>
            <person name="Stephens R."/>
            <person name="Nusbaum C."/>
            <person name="Birren B.W."/>
            <person name="Azadi P."/>
            <person name="Lempicki R.A."/>
            <person name="Cuomo C.A."/>
            <person name="Kovacs J.A."/>
        </authorList>
    </citation>
    <scope>NUCLEOTIDE SEQUENCE [LARGE SCALE GENOMIC DNA]</scope>
    <source>
        <strain evidence="2">B123</strain>
    </source>
</reference>
<name>A0A0W4ZX30_PNEMU</name>
<dbReference type="GeneID" id="30671561"/>
<proteinExistence type="predicted"/>
<dbReference type="VEuPathDB" id="FungiDB:PNEG_04266"/>
<dbReference type="Proteomes" id="UP000011958">
    <property type="component" value="Unassembled WGS sequence"/>
</dbReference>
<organism evidence="1 2">
    <name type="scientific">Pneumocystis murina (strain B123)</name>
    <name type="common">Mouse pneumocystis pneumonia agent</name>
    <name type="synonym">Pneumocystis carinii f. sp. muris</name>
    <dbReference type="NCBI Taxonomy" id="1069680"/>
    <lineage>
        <taxon>Eukaryota</taxon>
        <taxon>Fungi</taxon>
        <taxon>Dikarya</taxon>
        <taxon>Ascomycota</taxon>
        <taxon>Taphrinomycotina</taxon>
        <taxon>Pneumocystomycetes</taxon>
        <taxon>Pneumocystaceae</taxon>
        <taxon>Pneumocystis</taxon>
    </lineage>
</organism>
<protein>
    <submittedName>
        <fullName evidence="1">Uncharacterized protein</fullName>
    </submittedName>
</protein>
<sequence>MKVDFDASFLGHLKVQFFYLEELINISSRVLPIISAFLVYHIAAKLENKFVKNNINSDEDIVINALSLPIEYIFYINSSAN</sequence>
<evidence type="ECO:0000313" key="1">
    <source>
        <dbReference type="EMBL" id="KTW32929.1"/>
    </source>
</evidence>
<dbReference type="EMBL" id="AFWA02000003">
    <property type="protein sequence ID" value="KTW32929.1"/>
    <property type="molecule type" value="Genomic_DNA"/>
</dbReference>